<evidence type="ECO:0000259" key="1">
    <source>
        <dbReference type="Pfam" id="PF13360"/>
    </source>
</evidence>
<dbReference type="PANTHER" id="PTHR34512:SF30">
    <property type="entry name" value="OUTER MEMBRANE PROTEIN ASSEMBLY FACTOR BAMB"/>
    <property type="match status" value="1"/>
</dbReference>
<dbReference type="EMBL" id="FOYS01000001">
    <property type="protein sequence ID" value="SFR32736.1"/>
    <property type="molecule type" value="Genomic_DNA"/>
</dbReference>
<name>A0A1I6FS53_9EURY</name>
<dbReference type="Proteomes" id="UP000243250">
    <property type="component" value="Unassembled WGS sequence"/>
</dbReference>
<dbReference type="InterPro" id="IPR011047">
    <property type="entry name" value="Quinoprotein_ADH-like_sf"/>
</dbReference>
<reference evidence="3" key="1">
    <citation type="submission" date="2016-10" db="EMBL/GenBank/DDBJ databases">
        <authorList>
            <person name="Varghese N."/>
            <person name="Submissions S."/>
        </authorList>
    </citation>
    <scope>NUCLEOTIDE SEQUENCE [LARGE SCALE GENOMIC DNA]</scope>
    <source>
        <strain evidence="3">CGMCC 1.8711</strain>
    </source>
</reference>
<feature type="domain" description="Pyrrolo-quinoline quinone repeat" evidence="1">
    <location>
        <begin position="3"/>
        <end position="114"/>
    </location>
</feature>
<dbReference type="InterPro" id="IPR018391">
    <property type="entry name" value="PQQ_b-propeller_rpt"/>
</dbReference>
<evidence type="ECO:0000313" key="2">
    <source>
        <dbReference type="EMBL" id="SFR32736.1"/>
    </source>
</evidence>
<organism evidence="2 3">
    <name type="scientific">Halogeometricum limi</name>
    <dbReference type="NCBI Taxonomy" id="555875"/>
    <lineage>
        <taxon>Archaea</taxon>
        <taxon>Methanobacteriati</taxon>
        <taxon>Methanobacteriota</taxon>
        <taxon>Stenosarchaea group</taxon>
        <taxon>Halobacteria</taxon>
        <taxon>Halobacteriales</taxon>
        <taxon>Haloferacaceae</taxon>
        <taxon>Halogeometricum</taxon>
    </lineage>
</organism>
<dbReference type="Gene3D" id="2.40.128.630">
    <property type="match status" value="1"/>
</dbReference>
<proteinExistence type="predicted"/>
<dbReference type="PANTHER" id="PTHR34512">
    <property type="entry name" value="CELL SURFACE PROTEIN"/>
    <property type="match status" value="1"/>
</dbReference>
<dbReference type="Pfam" id="PF13360">
    <property type="entry name" value="PQQ_2"/>
    <property type="match status" value="3"/>
</dbReference>
<dbReference type="SUPFAM" id="SSF50998">
    <property type="entry name" value="Quinoprotein alcohol dehydrogenase-like"/>
    <property type="match status" value="1"/>
</dbReference>
<evidence type="ECO:0000313" key="3">
    <source>
        <dbReference type="Proteomes" id="UP000243250"/>
    </source>
</evidence>
<dbReference type="SMART" id="SM00564">
    <property type="entry name" value="PQQ"/>
    <property type="match status" value="5"/>
</dbReference>
<accession>A0A1I6FS53</accession>
<dbReference type="InterPro" id="IPR002372">
    <property type="entry name" value="PQQ_rpt_dom"/>
</dbReference>
<keyword evidence="3" id="KW-1185">Reference proteome</keyword>
<dbReference type="STRING" id="555875.SAMN04488124_0176"/>
<protein>
    <submittedName>
        <fullName evidence="2">PQQ-like domain-containing protein</fullName>
    </submittedName>
</protein>
<dbReference type="Gene3D" id="2.40.10.480">
    <property type="match status" value="1"/>
</dbReference>
<feature type="domain" description="Pyrrolo-quinoline quinone repeat" evidence="1">
    <location>
        <begin position="209"/>
        <end position="270"/>
    </location>
</feature>
<dbReference type="InterPro" id="IPR015943">
    <property type="entry name" value="WD40/YVTN_repeat-like_dom_sf"/>
</dbReference>
<sequence>MNSPPAVAGDRAFVTTFVEVFCLATDRDEVLWRGPETKGIQGAPTVTDDTLFVNGGGYTETPPRLTAFDFDGTERWSYESGVRSRATPAVGDGAVFVTSDAGVHAVELETGEERFVSDAVSHGWGSVAVADGTAYVVDYRSSDERRYRLYALDTADGSVRWAAETGPARGPPVVADGTVYAVGPNETMLALDAEDGSARELPNRRAVPVACTGDVLYVTNGGTLYAYDATTGEGLWSYATPEVQVSDTVNQTIHGVTPVDGAVYVDAADGLHGVGPAE</sequence>
<dbReference type="AlphaFoldDB" id="A0A1I6FS53"/>
<dbReference type="Gene3D" id="2.130.10.10">
    <property type="entry name" value="YVTN repeat-like/Quinoprotein amine dehydrogenase"/>
    <property type="match status" value="1"/>
</dbReference>
<gene>
    <name evidence="2" type="ORF">SAMN04488124_0176</name>
</gene>
<feature type="domain" description="Pyrrolo-quinoline quinone repeat" evidence="1">
    <location>
        <begin position="122"/>
        <end position="197"/>
    </location>
</feature>